<dbReference type="InterPro" id="IPR050390">
    <property type="entry name" value="C5-Methyltransferase"/>
</dbReference>
<dbReference type="PANTHER" id="PTHR10629">
    <property type="entry name" value="CYTOSINE-SPECIFIC METHYLTRANSFERASE"/>
    <property type="match status" value="1"/>
</dbReference>
<organism evidence="8 9">
    <name type="scientific">Coccomyxa subellipsoidea</name>
    <dbReference type="NCBI Taxonomy" id="248742"/>
    <lineage>
        <taxon>Eukaryota</taxon>
        <taxon>Viridiplantae</taxon>
        <taxon>Chlorophyta</taxon>
        <taxon>core chlorophytes</taxon>
        <taxon>Trebouxiophyceae</taxon>
        <taxon>Trebouxiophyceae incertae sedis</taxon>
        <taxon>Coccomyxaceae</taxon>
        <taxon>Coccomyxa</taxon>
    </lineage>
</organism>
<dbReference type="EMBL" id="JALJOT010000017">
    <property type="protein sequence ID" value="KAK9901649.1"/>
    <property type="molecule type" value="Genomic_DNA"/>
</dbReference>
<dbReference type="Gene3D" id="2.30.30.140">
    <property type="match status" value="2"/>
</dbReference>
<dbReference type="SUPFAM" id="SSF63748">
    <property type="entry name" value="Tudor/PWWP/MBT"/>
    <property type="match status" value="2"/>
</dbReference>
<dbReference type="Pfam" id="PF00145">
    <property type="entry name" value="DNA_methylase"/>
    <property type="match status" value="1"/>
</dbReference>
<dbReference type="PANTHER" id="PTHR10629:SF50">
    <property type="entry name" value="DNA (CYTOSINE-5)-METHYLTRANSFERASE CMT3"/>
    <property type="match status" value="1"/>
</dbReference>
<evidence type="ECO:0000313" key="8">
    <source>
        <dbReference type="EMBL" id="KAK9901649.1"/>
    </source>
</evidence>
<dbReference type="Gene3D" id="3.40.50.150">
    <property type="entry name" value="Vaccinia Virus protein VP39"/>
    <property type="match status" value="1"/>
</dbReference>
<evidence type="ECO:0000256" key="2">
    <source>
        <dbReference type="ARBA" id="ARBA00022603"/>
    </source>
</evidence>
<keyword evidence="9" id="KW-1185">Reference proteome</keyword>
<proteinExistence type="inferred from homology"/>
<dbReference type="InterPro" id="IPR001525">
    <property type="entry name" value="C5_MeTfrase"/>
</dbReference>
<comment type="caution">
    <text evidence="8">The sequence shown here is derived from an EMBL/GenBank/DDBJ whole genome shotgun (WGS) entry which is preliminary data.</text>
</comment>
<dbReference type="PROSITE" id="PS51679">
    <property type="entry name" value="SAM_MT_C5"/>
    <property type="match status" value="1"/>
</dbReference>
<gene>
    <name evidence="8" type="ORF">WJX75_006620</name>
</gene>
<evidence type="ECO:0000256" key="5">
    <source>
        <dbReference type="PROSITE-ProRule" id="PRU01016"/>
    </source>
</evidence>
<feature type="domain" description="PWWP" evidence="7">
    <location>
        <begin position="581"/>
        <end position="711"/>
    </location>
</feature>
<dbReference type="CDD" id="cd20404">
    <property type="entry name" value="Tudor_Agenet_AtEML-like"/>
    <property type="match status" value="1"/>
</dbReference>
<dbReference type="PRINTS" id="PR00105">
    <property type="entry name" value="C5METTRFRASE"/>
</dbReference>
<feature type="region of interest" description="Disordered" evidence="6">
    <location>
        <begin position="383"/>
        <end position="426"/>
    </location>
</feature>
<feature type="active site" evidence="5">
    <location>
        <position position="70"/>
    </location>
</feature>
<dbReference type="Proteomes" id="UP001491310">
    <property type="component" value="Unassembled WGS sequence"/>
</dbReference>
<keyword evidence="2 5" id="KW-0489">Methyltransferase</keyword>
<feature type="region of interest" description="Disordered" evidence="6">
    <location>
        <begin position="342"/>
        <end position="361"/>
    </location>
</feature>
<sequence length="1148" mass="122975">MRVTSLFTGAGGLDVGLEEAGHTIILQCESDPGAQQVLKQRFPGTLLVSDICSLAALPQETEILAAGFPCIDVSRAGLRRGLDGQSTCLVRHVFRLLETALKDDRGIQWVLLENVEGLLDRINGQPPVIQYIAEQFEQLGYASWAHRIINTASFGVPNRRKRVFMVASLYGDARDVLLSQGVICKGACYQLFNGKPCYSCHQAHGPDGTGRVAPDCTYALDLSNAQSGPGLDMVPTFKTGNGRICLLLKSGQLGALRTEDAERLQGFEDGYTLPCFPIQGPGASLHGSPRLREGDLERREAHRWALLGNAVSVPVAAWLGQCLANPFRHKYYLGSKDRKFITTDPRIPQGGPQKRHGTEADWTDDEDFIMPAEELYEFSIQENSGKEAGPDGAGSAPAEAAPTTADPSPSVETASPSTAASVQADKAPLDEAVISKAAADEEAVVQAAAEKKQRLLDFQFDVMRQTSRKAQPTAGPSALRMDDRTGWPRTAWFVRGLGRHAAEGVSEAPTLTPLTLLGDFVTGVGKAPEKEALTTYFARLREQGFNMEDVLQRAQECGASLNQEAVQIFRLPGYTTDVDTLGRLVWARNPAGVWWPGEALDPYHMPPTRTVPPLAAAALTSAEYKASIFRQSGQTPPPPMRIGSALKEGVDVQHGGAGAALTGGGAGADVLQTPVLRDTTSPSKRKVLVLFFGERCCMWHPPAQLLPFKRHLHEKLADGNELIAAKKIARPGLFKRAVQEAKGLAEMVAAAARGDKGPHQEALAALAAMRAAAANLRVRCGFCEACLATQGAARRCLVNRAAAAAAAGHSGAQVAVTGESALGARVSVWWPMDEDWYTGSVTAFDPMSQRHSVCYDDGDVEIVALWAPNQLVRVETNPDEWPAVAERIAQDNKLCNATYQAKKRADRAAAQESATTFSTEPLNWFEQQRADNIARNRSMLAKLTFPLAAPAATATASVDIAVQGGHAAGKEIRLARDSKGRFIGSAGSSEWRRKHAKIDSEQCTSSGVRLPTTVKSSSDGSVVIVPVVEGSLAVACDMATWAQKCNVSMQAPSIPHGEDLNGCTTSSNEQAALSCIVAGRASERLPEASTGGQMEAPQASAEALANLGCEIWLAGIPSEAVRENLFGVSKAKNWKKKRRLNAELQPAT</sequence>
<comment type="similarity">
    <text evidence="5">Belongs to the class I-like SAM-binding methyltransferase superfamily. C5-methyltransferase family.</text>
</comment>
<keyword evidence="4 5" id="KW-0949">S-adenosyl-L-methionine</keyword>
<accession>A0ABR2YBT9</accession>
<keyword evidence="3 5" id="KW-0808">Transferase</keyword>
<evidence type="ECO:0000256" key="6">
    <source>
        <dbReference type="SAM" id="MobiDB-lite"/>
    </source>
</evidence>
<dbReference type="InterPro" id="IPR000313">
    <property type="entry name" value="PWWP_dom"/>
</dbReference>
<protein>
    <recommendedName>
        <fullName evidence="1">DNA (cytosine-5-)-methyltransferase</fullName>
        <ecNumber evidence="1">2.1.1.37</ecNumber>
    </recommendedName>
</protein>
<evidence type="ECO:0000313" key="9">
    <source>
        <dbReference type="Proteomes" id="UP001491310"/>
    </source>
</evidence>
<dbReference type="PROSITE" id="PS50812">
    <property type="entry name" value="PWWP"/>
    <property type="match status" value="1"/>
</dbReference>
<dbReference type="CDD" id="cd05162">
    <property type="entry name" value="PWWP"/>
    <property type="match status" value="1"/>
</dbReference>
<feature type="compositionally biased region" description="Low complexity" evidence="6">
    <location>
        <begin position="393"/>
        <end position="410"/>
    </location>
</feature>
<reference evidence="8 9" key="1">
    <citation type="journal article" date="2024" name="Nat. Commun.">
        <title>Phylogenomics reveals the evolutionary origins of lichenization in chlorophyte algae.</title>
        <authorList>
            <person name="Puginier C."/>
            <person name="Libourel C."/>
            <person name="Otte J."/>
            <person name="Skaloud P."/>
            <person name="Haon M."/>
            <person name="Grisel S."/>
            <person name="Petersen M."/>
            <person name="Berrin J.G."/>
            <person name="Delaux P.M."/>
            <person name="Dal Grande F."/>
            <person name="Keller J."/>
        </authorList>
    </citation>
    <scope>NUCLEOTIDE SEQUENCE [LARGE SCALE GENOMIC DNA]</scope>
    <source>
        <strain evidence="8 9">SAG 216-7</strain>
    </source>
</reference>
<evidence type="ECO:0000256" key="1">
    <source>
        <dbReference type="ARBA" id="ARBA00011975"/>
    </source>
</evidence>
<dbReference type="EC" id="2.1.1.37" evidence="1"/>
<evidence type="ECO:0000256" key="4">
    <source>
        <dbReference type="ARBA" id="ARBA00022691"/>
    </source>
</evidence>
<feature type="compositionally biased region" description="Polar residues" evidence="6">
    <location>
        <begin position="411"/>
        <end position="421"/>
    </location>
</feature>
<evidence type="ECO:0000256" key="3">
    <source>
        <dbReference type="ARBA" id="ARBA00022679"/>
    </source>
</evidence>
<evidence type="ECO:0000259" key="7">
    <source>
        <dbReference type="PROSITE" id="PS50812"/>
    </source>
</evidence>
<name>A0ABR2YBT9_9CHLO</name>
<dbReference type="SUPFAM" id="SSF53335">
    <property type="entry name" value="S-adenosyl-L-methionine-dependent methyltransferases"/>
    <property type="match status" value="1"/>
</dbReference>
<dbReference type="InterPro" id="IPR029063">
    <property type="entry name" value="SAM-dependent_MTases_sf"/>
</dbReference>